<dbReference type="NCBIfam" id="TIGR02097">
    <property type="entry name" value="yccV"/>
    <property type="match status" value="1"/>
</dbReference>
<feature type="domain" description="Hemimethylated DNA-binding" evidence="2">
    <location>
        <begin position="6"/>
        <end position="105"/>
    </location>
</feature>
<dbReference type="InterPro" id="IPR036623">
    <property type="entry name" value="Hemimethylated_DNA-bd_sf"/>
</dbReference>
<dbReference type="PANTHER" id="PTHR48439:SF1">
    <property type="entry name" value="HEMIMETHYLATED DNA-BINDING DOMAIN-CONTAINING PROTEIN"/>
    <property type="match status" value="1"/>
</dbReference>
<sequence length="110" mass="12852">MKELIEAKFSIGNVIKHKFLDFRGVIFDLDPEFNNTEEWYQAIPETMRPSKDQPFYHVLAENKEIFYIAYVSEQNLLLENLNKPANHPDISTIFSHFENGNHVPASRAKN</sequence>
<dbReference type="EMBL" id="QOPI01000007">
    <property type="protein sequence ID" value="RCL44937.1"/>
    <property type="molecule type" value="Genomic_DNA"/>
</dbReference>
<dbReference type="Pfam" id="PF08755">
    <property type="entry name" value="YccV-like"/>
    <property type="match status" value="1"/>
</dbReference>
<gene>
    <name evidence="3" type="primary">hspQ</name>
    <name evidence="3" type="ORF">DBW92_02165</name>
</gene>
<dbReference type="Proteomes" id="UP000252915">
    <property type="component" value="Unassembled WGS sequence"/>
</dbReference>
<reference evidence="3 4" key="1">
    <citation type="journal article" date="2018" name="Microbiome">
        <title>Fine metagenomic profile of the Mediterranean stratified and mixed water columns revealed by assembly and recruitment.</title>
        <authorList>
            <person name="Haro-Moreno J.M."/>
            <person name="Lopez-Perez M."/>
            <person name="De La Torre J.R."/>
            <person name="Picazo A."/>
            <person name="Camacho A."/>
            <person name="Rodriguez-Valera F."/>
        </authorList>
    </citation>
    <scope>NUCLEOTIDE SEQUENCE [LARGE SCALE GENOMIC DNA]</scope>
    <source>
        <strain evidence="3">MED-G78</strain>
    </source>
</reference>
<protein>
    <recommendedName>
        <fullName evidence="1">Heat shock protein HspQ</fullName>
    </recommendedName>
</protein>
<dbReference type="AlphaFoldDB" id="A0A368C747"/>
<dbReference type="Gene3D" id="2.30.30.390">
    <property type="entry name" value="Hemimethylated DNA-binding domain"/>
    <property type="match status" value="1"/>
</dbReference>
<organism evidence="3 4">
    <name type="scientific">SAR86 cluster bacterium</name>
    <dbReference type="NCBI Taxonomy" id="2030880"/>
    <lineage>
        <taxon>Bacteria</taxon>
        <taxon>Pseudomonadati</taxon>
        <taxon>Pseudomonadota</taxon>
        <taxon>Gammaproteobacteria</taxon>
        <taxon>SAR86 cluster</taxon>
    </lineage>
</organism>
<name>A0A368C747_9GAMM</name>
<accession>A0A368C747</accession>
<evidence type="ECO:0000313" key="4">
    <source>
        <dbReference type="Proteomes" id="UP000252915"/>
    </source>
</evidence>
<evidence type="ECO:0000259" key="2">
    <source>
        <dbReference type="SMART" id="SM00992"/>
    </source>
</evidence>
<dbReference type="InterPro" id="IPR011722">
    <property type="entry name" value="Hemimethylated_DNA-bd_dom"/>
</dbReference>
<evidence type="ECO:0000256" key="1">
    <source>
        <dbReference type="NCBIfam" id="TIGR02097"/>
    </source>
</evidence>
<dbReference type="InterPro" id="IPR053189">
    <property type="entry name" value="Clp_protease_adapter_ClpF"/>
</dbReference>
<keyword evidence="3" id="KW-0346">Stress response</keyword>
<dbReference type="GO" id="GO:0003677">
    <property type="term" value="F:DNA binding"/>
    <property type="evidence" value="ECO:0007669"/>
    <property type="project" value="UniProtKB-UniRule"/>
</dbReference>
<evidence type="ECO:0000313" key="3">
    <source>
        <dbReference type="EMBL" id="RCL44937.1"/>
    </source>
</evidence>
<proteinExistence type="predicted"/>
<dbReference type="SUPFAM" id="SSF141255">
    <property type="entry name" value="YccV-like"/>
    <property type="match status" value="1"/>
</dbReference>
<dbReference type="PANTHER" id="PTHR48439">
    <property type="entry name" value="HEMIMETHYLATED DNA-BINDING DOMAIN-CONTAINING PROTEIN"/>
    <property type="match status" value="1"/>
</dbReference>
<comment type="caution">
    <text evidence="3">The sequence shown here is derived from an EMBL/GenBank/DDBJ whole genome shotgun (WGS) entry which is preliminary data.</text>
</comment>
<dbReference type="SMART" id="SM00992">
    <property type="entry name" value="YccV-like"/>
    <property type="match status" value="1"/>
</dbReference>